<dbReference type="Proteomes" id="UP000318017">
    <property type="component" value="Chromosome"/>
</dbReference>
<sequence>MSTPFAIFRKNQTFWMAGLVLLSLLAFVVAPAIETASQAFRGATGDEAVVVKWEGGLITVADLNHNTQKHGNLVRFLNSLAEEVVAAGGVPQVPGFEYDPQTRQIVGLGIQSSTNQLDICRGRILATEAERLGITFSDDSIDEFIRLFCDRKITNKRLAEILQESTSGRLSNFDLREMLKRELSALVVGQIARAGIYAQPPGKTFRDFEKLNQTAKVEAFPVFVDQYISQVTGEPTEAEIQTIYQAGSQSAPDPTSPNPGFVRRYQANVEYVEANLTEWTERAKADITEEQLREEYEQRKLMGRLQVPVTEDEGDAGTAEAPAAETPATEATTAEEAATPSQPAAEEPSAVEAPAAETQSTETPAAETPASDEQSRAGTRGTAVRLVNFVQSETAPGSDLPPPVVQPPQLGQDAANAAAEAAEASEPANATEEAAPAADKAPAEAEAPQTPGAADEPAETPEDASTEAAAAEVASPSEADPNAPGLAADAEAAAEEAAPAMRDQTFEEAREEILESLARDAASPAMQQALEELVNKHMNPYYAAYRQYEAFSNNDELADKDEEESRTPPARPDIKKIATELGLKYVETGMVDITTLSQTQFGGGPVNGDGLSGTVAENLMTPQLLELFRPVQSIYYDQQALMTGGNFDFLQFISWKTAERLPYAPELPEVRDEVVDAWKRQQARVLASAAASVLAKKVTTGESAWQAALDTNEQALVVQTAPFTWMTRFNEYIMPSNVPTLDTVGTEFMRAVFSAKVGQPFVAPNQPQSAYYVTRVLEFAPSEQELQERFNADPTKSGPLGIARQEVNETFLDWYQNLERRLGVEWQINPGSIN</sequence>
<dbReference type="KEGG" id="ahel:Q31a_12630"/>
<dbReference type="AlphaFoldDB" id="A0A518G336"/>
<gene>
    <name evidence="2" type="ORF">Q31a_12630</name>
</gene>
<evidence type="ECO:0000313" key="2">
    <source>
        <dbReference type="EMBL" id="QDV22970.1"/>
    </source>
</evidence>
<reference evidence="2 3" key="1">
    <citation type="submission" date="2019-02" db="EMBL/GenBank/DDBJ databases">
        <title>Deep-cultivation of Planctomycetes and their phenomic and genomic characterization uncovers novel biology.</title>
        <authorList>
            <person name="Wiegand S."/>
            <person name="Jogler M."/>
            <person name="Boedeker C."/>
            <person name="Pinto D."/>
            <person name="Vollmers J."/>
            <person name="Rivas-Marin E."/>
            <person name="Kohn T."/>
            <person name="Peeters S.H."/>
            <person name="Heuer A."/>
            <person name="Rast P."/>
            <person name="Oberbeckmann S."/>
            <person name="Bunk B."/>
            <person name="Jeske O."/>
            <person name="Meyerdierks A."/>
            <person name="Storesund J.E."/>
            <person name="Kallscheuer N."/>
            <person name="Luecker S."/>
            <person name="Lage O.M."/>
            <person name="Pohl T."/>
            <person name="Merkel B.J."/>
            <person name="Hornburger P."/>
            <person name="Mueller R.-W."/>
            <person name="Bruemmer F."/>
            <person name="Labrenz M."/>
            <person name="Spormann A.M."/>
            <person name="Op den Camp H."/>
            <person name="Overmann J."/>
            <person name="Amann R."/>
            <person name="Jetten M.S.M."/>
            <person name="Mascher T."/>
            <person name="Medema M.H."/>
            <person name="Devos D.P."/>
            <person name="Kaster A.-K."/>
            <person name="Ovreas L."/>
            <person name="Rohde M."/>
            <person name="Galperin M.Y."/>
            <person name="Jogler C."/>
        </authorList>
    </citation>
    <scope>NUCLEOTIDE SEQUENCE [LARGE SCALE GENOMIC DNA]</scope>
    <source>
        <strain evidence="2 3">Q31a</strain>
    </source>
</reference>
<feature type="region of interest" description="Disordered" evidence="1">
    <location>
        <begin position="393"/>
        <end position="499"/>
    </location>
</feature>
<name>A0A518G336_9BACT</name>
<dbReference type="RefSeq" id="WP_145075358.1">
    <property type="nucleotide sequence ID" value="NZ_CP036298.1"/>
</dbReference>
<feature type="region of interest" description="Disordered" evidence="1">
    <location>
        <begin position="303"/>
        <end position="379"/>
    </location>
</feature>
<feature type="compositionally biased region" description="Low complexity" evidence="1">
    <location>
        <begin position="466"/>
        <end position="499"/>
    </location>
</feature>
<feature type="compositionally biased region" description="Acidic residues" evidence="1">
    <location>
        <begin position="456"/>
        <end position="465"/>
    </location>
</feature>
<keyword evidence="3" id="KW-1185">Reference proteome</keyword>
<dbReference type="OrthoDB" id="280375at2"/>
<feature type="compositionally biased region" description="Low complexity" evidence="1">
    <location>
        <begin position="316"/>
        <end position="358"/>
    </location>
</feature>
<feature type="compositionally biased region" description="Low complexity" evidence="1">
    <location>
        <begin position="407"/>
        <end position="455"/>
    </location>
</feature>
<evidence type="ECO:0000313" key="3">
    <source>
        <dbReference type="Proteomes" id="UP000318017"/>
    </source>
</evidence>
<proteinExistence type="predicted"/>
<accession>A0A518G336</accession>
<evidence type="ECO:0000256" key="1">
    <source>
        <dbReference type="SAM" id="MobiDB-lite"/>
    </source>
</evidence>
<protein>
    <recommendedName>
        <fullName evidence="4">Periplasmic folding chaperone</fullName>
    </recommendedName>
</protein>
<evidence type="ECO:0008006" key="4">
    <source>
        <dbReference type="Google" id="ProtNLM"/>
    </source>
</evidence>
<dbReference type="EMBL" id="CP036298">
    <property type="protein sequence ID" value="QDV22970.1"/>
    <property type="molecule type" value="Genomic_DNA"/>
</dbReference>
<organism evidence="2 3">
    <name type="scientific">Aureliella helgolandensis</name>
    <dbReference type="NCBI Taxonomy" id="2527968"/>
    <lineage>
        <taxon>Bacteria</taxon>
        <taxon>Pseudomonadati</taxon>
        <taxon>Planctomycetota</taxon>
        <taxon>Planctomycetia</taxon>
        <taxon>Pirellulales</taxon>
        <taxon>Pirellulaceae</taxon>
        <taxon>Aureliella</taxon>
    </lineage>
</organism>